<organism evidence="6 7">
    <name type="scientific">Sinomicrobium weinanense</name>
    <dbReference type="NCBI Taxonomy" id="2842200"/>
    <lineage>
        <taxon>Bacteria</taxon>
        <taxon>Pseudomonadati</taxon>
        <taxon>Bacteroidota</taxon>
        <taxon>Flavobacteriia</taxon>
        <taxon>Flavobacteriales</taxon>
        <taxon>Flavobacteriaceae</taxon>
        <taxon>Sinomicrobium</taxon>
    </lineage>
</organism>
<dbReference type="InterPro" id="IPR029062">
    <property type="entry name" value="Class_I_gatase-like"/>
</dbReference>
<evidence type="ECO:0000256" key="4">
    <source>
        <dbReference type="ARBA" id="ARBA00022825"/>
    </source>
</evidence>
<evidence type="ECO:0000313" key="7">
    <source>
        <dbReference type="Proteomes" id="UP000653730"/>
    </source>
</evidence>
<dbReference type="AlphaFoldDB" id="A0A926Q318"/>
<sequence length="256" mass="28651">MKIKTTVLSALFLLMFSISSAQGPDNAISRKIFAYGGQVNKEFIKYTAQLTGKKKPKICFLPTATGDNEWYINYWYELCHDLEVEPHVLKVWISSYTQKESFEEILTRMDAIIVGGGNTLNMLAIWKAQNIDRALEKAYEKGIILAGGSAGSLCWFNGGTTDSRPGKLSIVRGLGLLDYSHCPHYSAEKSRRPLYHDNISSDELADGYACDDKSGILFVNGKAEKAVSLDKDNHSYYVYKKDGKVVEEKMHSEILP</sequence>
<keyword evidence="2" id="KW-0645">Protease</keyword>
<dbReference type="PANTHER" id="PTHR20842:SF0">
    <property type="entry name" value="ALPHA-ASPARTYL DIPEPTIDASE"/>
    <property type="match status" value="1"/>
</dbReference>
<evidence type="ECO:0000256" key="3">
    <source>
        <dbReference type="ARBA" id="ARBA00022801"/>
    </source>
</evidence>
<protein>
    <submittedName>
        <fullName evidence="6">Peptidase E</fullName>
    </submittedName>
</protein>
<keyword evidence="4" id="KW-0720">Serine protease</keyword>
<dbReference type="Pfam" id="PF03575">
    <property type="entry name" value="Peptidase_S51"/>
    <property type="match status" value="1"/>
</dbReference>
<comment type="similarity">
    <text evidence="1">Belongs to the peptidase S51 family.</text>
</comment>
<dbReference type="PANTHER" id="PTHR20842">
    <property type="entry name" value="PROTEASE S51 ALPHA-ASPARTYL DIPEPTIDASE"/>
    <property type="match status" value="1"/>
</dbReference>
<keyword evidence="7" id="KW-1185">Reference proteome</keyword>
<evidence type="ECO:0000256" key="5">
    <source>
        <dbReference type="SAM" id="SignalP"/>
    </source>
</evidence>
<dbReference type="GO" id="GO:0008236">
    <property type="term" value="F:serine-type peptidase activity"/>
    <property type="evidence" value="ECO:0007669"/>
    <property type="project" value="UniProtKB-KW"/>
</dbReference>
<feature type="signal peptide" evidence="5">
    <location>
        <begin position="1"/>
        <end position="23"/>
    </location>
</feature>
<name>A0A926Q318_9FLAO</name>
<dbReference type="CDD" id="cd03146">
    <property type="entry name" value="GAT1_Peptidase_E"/>
    <property type="match status" value="1"/>
</dbReference>
<keyword evidence="5" id="KW-0732">Signal</keyword>
<comment type="caution">
    <text evidence="6">The sequence shown here is derived from an EMBL/GenBank/DDBJ whole genome shotgun (WGS) entry which is preliminary data.</text>
</comment>
<dbReference type="GO" id="GO:0006508">
    <property type="term" value="P:proteolysis"/>
    <property type="evidence" value="ECO:0007669"/>
    <property type="project" value="UniProtKB-KW"/>
</dbReference>
<dbReference type="InterPro" id="IPR005320">
    <property type="entry name" value="Peptidase_S51"/>
</dbReference>
<feature type="chain" id="PRO_5036998637" evidence="5">
    <location>
        <begin position="24"/>
        <end position="256"/>
    </location>
</feature>
<dbReference type="Gene3D" id="3.40.50.880">
    <property type="match status" value="1"/>
</dbReference>
<evidence type="ECO:0000256" key="1">
    <source>
        <dbReference type="ARBA" id="ARBA00006534"/>
    </source>
</evidence>
<dbReference type="RefSeq" id="WP_187964688.1">
    <property type="nucleotide sequence ID" value="NZ_JACVDC010000011.1"/>
</dbReference>
<accession>A0A926Q318</accession>
<keyword evidence="3" id="KW-0378">Hydrolase</keyword>
<gene>
    <name evidence="6" type="ORF">IBL28_06140</name>
</gene>
<dbReference type="EMBL" id="JACVDC010000011">
    <property type="protein sequence ID" value="MBC9795536.1"/>
    <property type="molecule type" value="Genomic_DNA"/>
</dbReference>
<evidence type="ECO:0000256" key="2">
    <source>
        <dbReference type="ARBA" id="ARBA00022670"/>
    </source>
</evidence>
<evidence type="ECO:0000313" key="6">
    <source>
        <dbReference type="EMBL" id="MBC9795536.1"/>
    </source>
</evidence>
<reference evidence="6 7" key="1">
    <citation type="submission" date="2020-09" db="EMBL/GenBank/DDBJ databases">
        <title>Sinomicrobium weinanense sp. nov., a halophilic bacteria isolated from saline-alkali soil.</title>
        <authorList>
            <person name="Wu P."/>
            <person name="Ren H."/>
            <person name="Mei Y."/>
            <person name="Liang Y."/>
            <person name="Chen Z."/>
        </authorList>
    </citation>
    <scope>NUCLEOTIDE SEQUENCE [LARGE SCALE GENOMIC DNA]</scope>
    <source>
        <strain evidence="6 7">FJxs</strain>
    </source>
</reference>
<dbReference type="Proteomes" id="UP000653730">
    <property type="component" value="Unassembled WGS sequence"/>
</dbReference>
<proteinExistence type="inferred from homology"/>
<dbReference type="SUPFAM" id="SSF52317">
    <property type="entry name" value="Class I glutamine amidotransferase-like"/>
    <property type="match status" value="1"/>
</dbReference>